<reference evidence="8" key="2">
    <citation type="submission" date="2016-04" db="EMBL/GenBank/DDBJ databases">
        <title>Complete Genome and Plasmid Sequences for Rhodococcus fascians D188 and Draft Sequences for Rhodococcus spp. Isolates PBTS 1 and PBTS 2.</title>
        <authorList>
            <person name="Stamer R."/>
            <person name="Vereecke D."/>
            <person name="Zhang Y."/>
            <person name="Schilkey F."/>
            <person name="Devitt N."/>
            <person name="Randall J."/>
        </authorList>
    </citation>
    <scope>NUCLEOTIDE SEQUENCE [LARGE SCALE GENOMIC DNA]</scope>
    <source>
        <strain evidence="8">PBTS2</strain>
    </source>
</reference>
<dbReference type="AlphaFoldDB" id="A0A143QLG3"/>
<dbReference type="InterPro" id="IPR007324">
    <property type="entry name" value="Sugar-bd_dom_put"/>
</dbReference>
<dbReference type="Proteomes" id="UP000076038">
    <property type="component" value="Chromosome"/>
</dbReference>
<evidence type="ECO:0000256" key="3">
    <source>
        <dbReference type="ARBA" id="ARBA00023125"/>
    </source>
</evidence>
<dbReference type="PANTHER" id="PTHR34294">
    <property type="entry name" value="TRANSCRIPTIONAL REGULATOR-RELATED"/>
    <property type="match status" value="1"/>
</dbReference>
<dbReference type="OrthoDB" id="186585at2"/>
<accession>A0A143QLG3</accession>
<dbReference type="GO" id="GO:0003677">
    <property type="term" value="F:DNA binding"/>
    <property type="evidence" value="ECO:0007669"/>
    <property type="project" value="UniProtKB-KW"/>
</dbReference>
<keyword evidence="8" id="KW-1185">Reference proteome</keyword>
<reference evidence="7 8" key="1">
    <citation type="journal article" date="2016" name="Genome Announc.">
        <title>Complete Genome and Plasmid Sequences for Rhodococcus fascians D188 and Draft Sequences for Rhodococcus Isolates PBTS 1 and PBTS 2.</title>
        <authorList>
            <person name="Stamler R.A."/>
            <person name="Vereecke D."/>
            <person name="Zhang Y."/>
            <person name="Schilkey F."/>
            <person name="Devitt N."/>
            <person name="Randall J.J."/>
        </authorList>
    </citation>
    <scope>NUCLEOTIDE SEQUENCE [LARGE SCALE GENOMIC DNA]</scope>
    <source>
        <strain evidence="7 8">PBTS2</strain>
    </source>
</reference>
<comment type="similarity">
    <text evidence="1">Belongs to the SorC transcriptional regulatory family.</text>
</comment>
<evidence type="ECO:0000313" key="7">
    <source>
        <dbReference type="EMBL" id="AMY23217.1"/>
    </source>
</evidence>
<evidence type="ECO:0000256" key="1">
    <source>
        <dbReference type="ARBA" id="ARBA00010466"/>
    </source>
</evidence>
<dbReference type="SUPFAM" id="SSF100950">
    <property type="entry name" value="NagB/RpiA/CoA transferase-like"/>
    <property type="match status" value="1"/>
</dbReference>
<keyword evidence="2" id="KW-0805">Transcription regulation</keyword>
<evidence type="ECO:0000256" key="4">
    <source>
        <dbReference type="ARBA" id="ARBA00023163"/>
    </source>
</evidence>
<proteinExistence type="inferred from homology"/>
<name>A0A143QLG3_RHOFA</name>
<dbReference type="InterPro" id="IPR037171">
    <property type="entry name" value="NagB/RpiA_transferase-like"/>
</dbReference>
<evidence type="ECO:0000259" key="6">
    <source>
        <dbReference type="Pfam" id="PF12802"/>
    </source>
</evidence>
<keyword evidence="3" id="KW-0238">DNA-binding</keyword>
<protein>
    <submittedName>
        <fullName evidence="7">Deoxyribonucleoside regulator</fullName>
    </submittedName>
</protein>
<dbReference type="Gene3D" id="3.40.50.1360">
    <property type="match status" value="1"/>
</dbReference>
<gene>
    <name evidence="7" type="primary">deoR_2</name>
    <name evidence="7" type="ORF">A3Q41_01914</name>
</gene>
<dbReference type="PANTHER" id="PTHR34294:SF1">
    <property type="entry name" value="TRANSCRIPTIONAL REGULATOR LSRR"/>
    <property type="match status" value="1"/>
</dbReference>
<dbReference type="InterPro" id="IPR051054">
    <property type="entry name" value="SorC_transcr_regulators"/>
</dbReference>
<dbReference type="Gene3D" id="1.10.10.60">
    <property type="entry name" value="Homeodomain-like"/>
    <property type="match status" value="1"/>
</dbReference>
<dbReference type="EMBL" id="CP015220">
    <property type="protein sequence ID" value="AMY23217.1"/>
    <property type="molecule type" value="Genomic_DNA"/>
</dbReference>
<dbReference type="Pfam" id="PF12802">
    <property type="entry name" value="MarR_2"/>
    <property type="match status" value="1"/>
</dbReference>
<dbReference type="RefSeq" id="WP_048317885.1">
    <property type="nucleotide sequence ID" value="NZ_CP015220.1"/>
</dbReference>
<feature type="domain" description="Sugar-binding" evidence="5">
    <location>
        <begin position="78"/>
        <end position="326"/>
    </location>
</feature>
<dbReference type="PATRIC" id="fig|1653479.3.peg.1936"/>
<evidence type="ECO:0000259" key="5">
    <source>
        <dbReference type="Pfam" id="PF04198"/>
    </source>
</evidence>
<evidence type="ECO:0000256" key="2">
    <source>
        <dbReference type="ARBA" id="ARBA00023015"/>
    </source>
</evidence>
<keyword evidence="4" id="KW-0804">Transcription</keyword>
<evidence type="ECO:0000313" key="8">
    <source>
        <dbReference type="Proteomes" id="UP000076038"/>
    </source>
</evidence>
<dbReference type="KEGG" id="rhs:A3Q41_01914"/>
<dbReference type="InterPro" id="IPR000835">
    <property type="entry name" value="HTH_MarR-typ"/>
</dbReference>
<feature type="domain" description="HTH marR-type" evidence="6">
    <location>
        <begin position="28"/>
        <end position="67"/>
    </location>
</feature>
<sequence length="341" mass="35695">MDGSEPGGAKSARSGEDLRLALRAATMYHLEGATQAEIAVKLGVSRPTAGRLVARARTQGLVTIEINVPDDLQGTVHADVERELEAKFGLTEVLVVSDVIDGTDTGYGSLGRAAATLLSRRLKDRDVLGFTWGPETVAVASSLKTRSTKCAAVVQLDGSITSADYQTGVEYTLGRCAAYLQATPIRLNAPLYADQATVVALEQDSVISRALKAGTDADVMMYGIGPVSTSTTLFEGSFIDLDVLEELRRLGAVGEIGGRFYDADGIDTGGSLPGRTVSVGLDAIRACDRAVLVTGGQRKHEALLGALRGGLASILVTDIESARWLVAQAPATATSNGKVFQ</sequence>
<dbReference type="Pfam" id="PF04198">
    <property type="entry name" value="Sugar-bind"/>
    <property type="match status" value="1"/>
</dbReference>
<dbReference type="GO" id="GO:0030246">
    <property type="term" value="F:carbohydrate binding"/>
    <property type="evidence" value="ECO:0007669"/>
    <property type="project" value="InterPro"/>
</dbReference>
<dbReference type="GO" id="GO:0003700">
    <property type="term" value="F:DNA-binding transcription factor activity"/>
    <property type="evidence" value="ECO:0007669"/>
    <property type="project" value="InterPro"/>
</dbReference>
<organism evidence="7 8">
    <name type="scientific">Rhodococcoides fascians</name>
    <name type="common">Rhodococcus fascians</name>
    <dbReference type="NCBI Taxonomy" id="1828"/>
    <lineage>
        <taxon>Bacteria</taxon>
        <taxon>Bacillati</taxon>
        <taxon>Actinomycetota</taxon>
        <taxon>Actinomycetes</taxon>
        <taxon>Mycobacteriales</taxon>
        <taxon>Nocardiaceae</taxon>
        <taxon>Rhodococcoides</taxon>
    </lineage>
</organism>